<name>A0ACA9SY74_9GLOM</name>
<gene>
    <name evidence="1" type="ORF">RPERSI_LOCUS36706</name>
</gene>
<feature type="non-terminal residue" evidence="1">
    <location>
        <position position="1"/>
    </location>
</feature>
<accession>A0ACA9SY74</accession>
<feature type="non-terminal residue" evidence="1">
    <location>
        <position position="106"/>
    </location>
</feature>
<dbReference type="EMBL" id="CAJVQC010177706">
    <property type="protein sequence ID" value="CAG8851721.1"/>
    <property type="molecule type" value="Genomic_DNA"/>
</dbReference>
<protein>
    <submittedName>
        <fullName evidence="1">16973_t:CDS:1</fullName>
    </submittedName>
</protein>
<evidence type="ECO:0000313" key="2">
    <source>
        <dbReference type="Proteomes" id="UP000789920"/>
    </source>
</evidence>
<proteinExistence type="predicted"/>
<comment type="caution">
    <text evidence="1">The sequence shown here is derived from an EMBL/GenBank/DDBJ whole genome shotgun (WGS) entry which is preliminary data.</text>
</comment>
<evidence type="ECO:0000313" key="1">
    <source>
        <dbReference type="EMBL" id="CAG8851721.1"/>
    </source>
</evidence>
<sequence length="106" mass="12491">LREESAKKEPPNLKKLIDELSTKDLNSAKNNISTQLVMILTTENDPDPVNFFNLYKELISAEDDNRKSNQKVIKRYYNFGLNLTKRLEYYKKFHKKQVAKILVNDE</sequence>
<dbReference type="Proteomes" id="UP000789920">
    <property type="component" value="Unassembled WGS sequence"/>
</dbReference>
<reference evidence="1" key="1">
    <citation type="submission" date="2021-06" db="EMBL/GenBank/DDBJ databases">
        <authorList>
            <person name="Kallberg Y."/>
            <person name="Tangrot J."/>
            <person name="Rosling A."/>
        </authorList>
    </citation>
    <scope>NUCLEOTIDE SEQUENCE</scope>
    <source>
        <strain evidence="1">MA461A</strain>
    </source>
</reference>
<organism evidence="1 2">
    <name type="scientific">Racocetra persica</name>
    <dbReference type="NCBI Taxonomy" id="160502"/>
    <lineage>
        <taxon>Eukaryota</taxon>
        <taxon>Fungi</taxon>
        <taxon>Fungi incertae sedis</taxon>
        <taxon>Mucoromycota</taxon>
        <taxon>Glomeromycotina</taxon>
        <taxon>Glomeromycetes</taxon>
        <taxon>Diversisporales</taxon>
        <taxon>Gigasporaceae</taxon>
        <taxon>Racocetra</taxon>
    </lineage>
</organism>
<keyword evidence="2" id="KW-1185">Reference proteome</keyword>